<evidence type="ECO:0000313" key="2">
    <source>
        <dbReference type="Proteomes" id="UP000322307"/>
    </source>
</evidence>
<dbReference type="PANTHER" id="PTHR41317:SF1">
    <property type="entry name" value="PD-(D_E)XK NUCLEASE FAMILY TRANSPOSASE"/>
    <property type="match status" value="1"/>
</dbReference>
<comment type="caution">
    <text evidence="1">The sequence shown here is derived from an EMBL/GenBank/DDBJ whole genome shotgun (WGS) entry which is preliminary data.</text>
</comment>
<reference evidence="1 2" key="1">
    <citation type="journal article" date="1992" name="Lakartidningen">
        <title>[Penicillin V and not amoxicillin is the first choice preparation in acute otitis].</title>
        <authorList>
            <person name="Kamme C."/>
            <person name="Lundgren K."/>
            <person name="Prellner K."/>
        </authorList>
    </citation>
    <scope>NUCLEOTIDE SEQUENCE [LARGE SCALE GENOMIC DNA]</scope>
    <source>
        <strain evidence="1 2">PC3939II</strain>
    </source>
</reference>
<dbReference type="InterPro" id="IPR010106">
    <property type="entry name" value="RpnA"/>
</dbReference>
<gene>
    <name evidence="1" type="ORF">EPJ84_04155</name>
</gene>
<dbReference type="Pfam" id="PF12784">
    <property type="entry name" value="PDDEXK_2"/>
    <property type="match status" value="1"/>
</dbReference>
<accession>A0A5C8FNA4</accession>
<evidence type="ECO:0000313" key="1">
    <source>
        <dbReference type="EMBL" id="TXJ51077.1"/>
    </source>
</evidence>
<dbReference type="NCBIfam" id="TIGR01784">
    <property type="entry name" value="T_den_put_tspse"/>
    <property type="match status" value="1"/>
</dbReference>
<organism evidence="1 2">
    <name type="scientific">Brachyspira aalborgi</name>
    <dbReference type="NCBI Taxonomy" id="29522"/>
    <lineage>
        <taxon>Bacteria</taxon>
        <taxon>Pseudomonadati</taxon>
        <taxon>Spirochaetota</taxon>
        <taxon>Spirochaetia</taxon>
        <taxon>Brachyspirales</taxon>
        <taxon>Brachyspiraceae</taxon>
        <taxon>Brachyspira</taxon>
    </lineage>
</organism>
<dbReference type="AlphaFoldDB" id="A0A5C8FNA4"/>
<protein>
    <submittedName>
        <fullName evidence="1">Rpn family recombination-promoting nuclease/putative transposase</fullName>
    </submittedName>
</protein>
<dbReference type="EMBL" id="SAYE01000009">
    <property type="protein sequence ID" value="TXJ51077.1"/>
    <property type="molecule type" value="Genomic_DNA"/>
</dbReference>
<name>A0A5C8FNA4_9SPIR</name>
<dbReference type="RefSeq" id="WP_147717756.1">
    <property type="nucleotide sequence ID" value="NZ_SAYE01000009.1"/>
</dbReference>
<sequence length="327" mass="37991">MKHEEVYKLSDLFARYLLGKNGNEDLLTDLVNSTLREFNFEEVKDLEIIDPYNLSENIDLKESIIDIKAKTKDNQTVIIEIQLCGNIDFLKRIFYYISKNVVNEVTLTAGRRQEGENYNNVQKIISINLLDFNLKFGDKGKAHRCFKLIDTKDLNISLDLIQIHILEVKRFIEIIKNSTKEELKNNRLLSWMKFFTSDNLELIEEELKEENQIMSKVIEEYKRFTSDDKMMRAYAAREAFLVGQKMMLRREREDGFDEGKLEGIKEGKLEGIKEGKLEGIKEGKLEGIKEGEKNKAVSMAKSMKTKNLDINLISEITGLTIDEIEKL</sequence>
<proteinExistence type="predicted"/>
<dbReference type="PANTHER" id="PTHR41317">
    <property type="entry name" value="PD-(D_E)XK NUCLEASE FAMILY TRANSPOSASE"/>
    <property type="match status" value="1"/>
</dbReference>
<dbReference type="Proteomes" id="UP000322307">
    <property type="component" value="Unassembled WGS sequence"/>
</dbReference>